<feature type="region of interest" description="Disordered" evidence="1">
    <location>
        <begin position="128"/>
        <end position="215"/>
    </location>
</feature>
<evidence type="ECO:0000313" key="3">
    <source>
        <dbReference type="Proteomes" id="UP000242432"/>
    </source>
</evidence>
<keyword evidence="3" id="KW-1185">Reference proteome</keyword>
<protein>
    <submittedName>
        <fullName evidence="2">Uncharacterized protein</fullName>
    </submittedName>
</protein>
<evidence type="ECO:0000313" key="2">
    <source>
        <dbReference type="EMBL" id="SKA59784.1"/>
    </source>
</evidence>
<proteinExistence type="predicted"/>
<feature type="compositionally biased region" description="Polar residues" evidence="1">
    <location>
        <begin position="151"/>
        <end position="201"/>
    </location>
</feature>
<evidence type="ECO:0000256" key="1">
    <source>
        <dbReference type="SAM" id="MobiDB-lite"/>
    </source>
</evidence>
<dbReference type="RefSeq" id="WP_078928290.1">
    <property type="nucleotide sequence ID" value="NZ_FUXX01000008.1"/>
</dbReference>
<dbReference type="Proteomes" id="UP000242432">
    <property type="component" value="Unassembled WGS sequence"/>
</dbReference>
<accession>A0A1T4V4H7</accession>
<dbReference type="STRING" id="83771.SAMN02910357_00518"/>
<gene>
    <name evidence="2" type="ORF">SAMN02745213_00746</name>
</gene>
<dbReference type="AlphaFoldDB" id="A0A1T4V4H7"/>
<dbReference type="EMBL" id="FUXX01000008">
    <property type="protein sequence ID" value="SKA59784.1"/>
    <property type="molecule type" value="Genomic_DNA"/>
</dbReference>
<reference evidence="3" key="1">
    <citation type="submission" date="2017-02" db="EMBL/GenBank/DDBJ databases">
        <authorList>
            <person name="Varghese N."/>
            <person name="Submissions S."/>
        </authorList>
    </citation>
    <scope>NUCLEOTIDE SEQUENCE [LARGE SCALE GENOMIC DNA]</scope>
    <source>
        <strain evidence="3">DSM 3072</strain>
    </source>
</reference>
<organism evidence="2 3">
    <name type="scientific">Succinivibrio dextrinosolvens DSM 3072</name>
    <dbReference type="NCBI Taxonomy" id="1123324"/>
    <lineage>
        <taxon>Bacteria</taxon>
        <taxon>Pseudomonadati</taxon>
        <taxon>Pseudomonadota</taxon>
        <taxon>Gammaproteobacteria</taxon>
        <taxon>Aeromonadales</taxon>
        <taxon>Succinivibrionaceae</taxon>
        <taxon>Succinivibrio</taxon>
    </lineage>
</organism>
<sequence length="215" mass="23389">MSIDANALTSIQNAIASFSSSNTQNSVYQNNVQTLSDASASVSTETRYKKAFEEKLKKATGSDEVEISKDAIDALKNYNLKGNEDTEKTDKSDKTASSDVSYTYDYMTLKKQREQNLAKIEKEINDRYAPASSAQDESLLETEEASEAPVETSTTLNTQPRTDEPQSVSADNESPANPQGKPQTISDNATNEQTQNDSNINGADEMSESASLSNV</sequence>
<name>A0A1T4V4H7_9GAMM</name>